<feature type="region of interest" description="Disordered" evidence="1">
    <location>
        <begin position="100"/>
        <end position="127"/>
    </location>
</feature>
<dbReference type="SUPFAM" id="SSF53335">
    <property type="entry name" value="S-adenosyl-L-methionine-dependent methyltransferases"/>
    <property type="match status" value="1"/>
</dbReference>
<dbReference type="AlphaFoldDB" id="A0AAW0VRF5"/>
<gene>
    <name evidence="3" type="ORF">OTU49_013985</name>
</gene>
<dbReference type="Pfam" id="PF13679">
    <property type="entry name" value="Methyltransf_32"/>
    <property type="match status" value="2"/>
</dbReference>
<evidence type="ECO:0000313" key="4">
    <source>
        <dbReference type="Proteomes" id="UP001445076"/>
    </source>
</evidence>
<sequence>MVFALYGSSDVTTLKIKGIMSEKKTHEVEVMSRVVAQLAKGCKVEWIVDLGSGRGYLSSTLALQYGLNVVAIDSSKSNTSSALIRKNKLQRHWEKLKQAEQDRMEGKSIKKGKTRRKGGNSKLNSASRGKIDLAENLNKCRRSRCGTFGKYIGLTKFITDDTDLVEIVRTVVSGERYIDSSIHEDESNIEGSMYEENNLEGSTHDKNHLEGSYEYRVNKITNGETTRPAENQIPRVSRESVAYQNLQTDNKPVASQSLQADYELSVHQRLRVDHKFSENLKKLNLNSENYSKTGEEYINSENLVSNTMDAEGCMSGLGLKNLAAEEEGVSHIGLVGLHTCGNLASSSLQLFLANSEVDFICNVGCCYHLIEEEFSQNVFIQKKANYVQPVSQTSQNDAVILPYDMNSSCSGDGQCEFDSKLVKTGYVKNFKPPDILDISHGSADGDLEYHGQCLCDSKLVKELCSKSVKPPDDIEDITHGSVADLESLPLNPLCPSEIPNLGYGFPLSSILKREKFVLGRNSRMLSCQPAERLTQEDFGGTETLFWRALLQLLLREKLVDVADVVHVGRIATKCNNFPEYARMALAKLGITLEVTQEDLEQFYRQHKHNIPKLERFFLLRASLAPVIEGLILLDRLAFLREQEGNISAYLVQLFNPVTSPRCHAIIALRDHQSSV</sequence>
<comment type="caution">
    <text evidence="3">The sequence shown here is derived from an EMBL/GenBank/DDBJ whole genome shotgun (WGS) entry which is preliminary data.</text>
</comment>
<organism evidence="3 4">
    <name type="scientific">Cherax quadricarinatus</name>
    <name type="common">Australian red claw crayfish</name>
    <dbReference type="NCBI Taxonomy" id="27406"/>
    <lineage>
        <taxon>Eukaryota</taxon>
        <taxon>Metazoa</taxon>
        <taxon>Ecdysozoa</taxon>
        <taxon>Arthropoda</taxon>
        <taxon>Crustacea</taxon>
        <taxon>Multicrustacea</taxon>
        <taxon>Malacostraca</taxon>
        <taxon>Eumalacostraca</taxon>
        <taxon>Eucarida</taxon>
        <taxon>Decapoda</taxon>
        <taxon>Pleocyemata</taxon>
        <taxon>Astacidea</taxon>
        <taxon>Parastacoidea</taxon>
        <taxon>Parastacidae</taxon>
        <taxon>Cherax</taxon>
    </lineage>
</organism>
<feature type="compositionally biased region" description="Basic residues" evidence="1">
    <location>
        <begin position="109"/>
        <end position="119"/>
    </location>
</feature>
<evidence type="ECO:0000256" key="1">
    <source>
        <dbReference type="SAM" id="MobiDB-lite"/>
    </source>
</evidence>
<dbReference type="InterPro" id="IPR025714">
    <property type="entry name" value="Methyltranfer_dom"/>
</dbReference>
<dbReference type="InterPro" id="IPR029063">
    <property type="entry name" value="SAM-dependent_MTases_sf"/>
</dbReference>
<dbReference type="PANTHER" id="PTHR12496:SF9">
    <property type="entry name" value="METHYLTRANSFERASE-LIKE PROTEIN 25-RELATED"/>
    <property type="match status" value="1"/>
</dbReference>
<dbReference type="InterPro" id="IPR052220">
    <property type="entry name" value="METTL25"/>
</dbReference>
<feature type="domain" description="Methyltransferase" evidence="2">
    <location>
        <begin position="273"/>
        <end position="372"/>
    </location>
</feature>
<evidence type="ECO:0000313" key="3">
    <source>
        <dbReference type="EMBL" id="KAK8719524.1"/>
    </source>
</evidence>
<keyword evidence="4" id="KW-1185">Reference proteome</keyword>
<accession>A0AAW0VRF5</accession>
<name>A0AAW0VRF5_CHEQU</name>
<evidence type="ECO:0000259" key="2">
    <source>
        <dbReference type="Pfam" id="PF13679"/>
    </source>
</evidence>
<protein>
    <recommendedName>
        <fullName evidence="2">Methyltransferase domain-containing protein</fullName>
    </recommendedName>
</protein>
<dbReference type="PANTHER" id="PTHR12496">
    <property type="entry name" value="CGI-41 METHYLTRANSFERASE"/>
    <property type="match status" value="1"/>
</dbReference>
<feature type="domain" description="Methyltransferase" evidence="2">
    <location>
        <begin position="23"/>
        <end position="106"/>
    </location>
</feature>
<reference evidence="3 4" key="1">
    <citation type="journal article" date="2024" name="BMC Genomics">
        <title>Genome assembly of redclaw crayfish (Cherax quadricarinatus) provides insights into its immune adaptation and hypoxia tolerance.</title>
        <authorList>
            <person name="Liu Z."/>
            <person name="Zheng J."/>
            <person name="Li H."/>
            <person name="Fang K."/>
            <person name="Wang S."/>
            <person name="He J."/>
            <person name="Zhou D."/>
            <person name="Weng S."/>
            <person name="Chi M."/>
            <person name="Gu Z."/>
            <person name="He J."/>
            <person name="Li F."/>
            <person name="Wang M."/>
        </authorList>
    </citation>
    <scope>NUCLEOTIDE SEQUENCE [LARGE SCALE GENOMIC DNA]</scope>
    <source>
        <strain evidence="3">ZL_2023a</strain>
    </source>
</reference>
<dbReference type="EMBL" id="JARKIK010001949">
    <property type="protein sequence ID" value="KAK8719524.1"/>
    <property type="molecule type" value="Genomic_DNA"/>
</dbReference>
<proteinExistence type="predicted"/>
<dbReference type="CDD" id="cd02440">
    <property type="entry name" value="AdoMet_MTases"/>
    <property type="match status" value="1"/>
</dbReference>
<dbReference type="Proteomes" id="UP001445076">
    <property type="component" value="Unassembled WGS sequence"/>
</dbReference>